<dbReference type="EMBL" id="CAMAPF010000993">
    <property type="protein sequence ID" value="CAH9136181.1"/>
    <property type="molecule type" value="Genomic_DNA"/>
</dbReference>
<sequence>MWLRLAITSGGWQFPFAISGVVGSREIPSQGSIRYRRRKMEERGTGRGWIFDTLLLVRPGRSDGASLQTEARLELLGVMYSIAGGGRPPGNLSAVVEVRAAVFSSEYLAQGSGSGRSWSRRADSANSMAGDSATGRPSSSWGVLDRLAPEVAAYSSLKIGFWLTGSRTELPCSH</sequence>
<gene>
    <name evidence="2" type="ORF">CEPIT_LOCUS35090</name>
</gene>
<reference evidence="2" key="1">
    <citation type="submission" date="2022-07" db="EMBL/GenBank/DDBJ databases">
        <authorList>
            <person name="Macas J."/>
            <person name="Novak P."/>
            <person name="Neumann P."/>
        </authorList>
    </citation>
    <scope>NUCLEOTIDE SEQUENCE</scope>
</reference>
<keyword evidence="3" id="KW-1185">Reference proteome</keyword>
<feature type="region of interest" description="Disordered" evidence="1">
    <location>
        <begin position="110"/>
        <end position="140"/>
    </location>
</feature>
<organism evidence="2 3">
    <name type="scientific">Cuscuta epithymum</name>
    <dbReference type="NCBI Taxonomy" id="186058"/>
    <lineage>
        <taxon>Eukaryota</taxon>
        <taxon>Viridiplantae</taxon>
        <taxon>Streptophyta</taxon>
        <taxon>Embryophyta</taxon>
        <taxon>Tracheophyta</taxon>
        <taxon>Spermatophyta</taxon>
        <taxon>Magnoliopsida</taxon>
        <taxon>eudicotyledons</taxon>
        <taxon>Gunneridae</taxon>
        <taxon>Pentapetalae</taxon>
        <taxon>asterids</taxon>
        <taxon>lamiids</taxon>
        <taxon>Solanales</taxon>
        <taxon>Convolvulaceae</taxon>
        <taxon>Cuscuteae</taxon>
        <taxon>Cuscuta</taxon>
        <taxon>Cuscuta subgen. Cuscuta</taxon>
    </lineage>
</organism>
<accession>A0AAV0FKI9</accession>
<evidence type="ECO:0000313" key="3">
    <source>
        <dbReference type="Proteomes" id="UP001152523"/>
    </source>
</evidence>
<name>A0AAV0FKI9_9ASTE</name>
<dbReference type="AlphaFoldDB" id="A0AAV0FKI9"/>
<protein>
    <submittedName>
        <fullName evidence="2">Uncharacterized protein</fullName>
    </submittedName>
</protein>
<evidence type="ECO:0000313" key="2">
    <source>
        <dbReference type="EMBL" id="CAH9136181.1"/>
    </source>
</evidence>
<evidence type="ECO:0000256" key="1">
    <source>
        <dbReference type="SAM" id="MobiDB-lite"/>
    </source>
</evidence>
<proteinExistence type="predicted"/>
<dbReference type="Proteomes" id="UP001152523">
    <property type="component" value="Unassembled WGS sequence"/>
</dbReference>
<comment type="caution">
    <text evidence="2">The sequence shown here is derived from an EMBL/GenBank/DDBJ whole genome shotgun (WGS) entry which is preliminary data.</text>
</comment>